<dbReference type="Gene3D" id="3.40.50.150">
    <property type="entry name" value="Vaccinia Virus protein VP39"/>
    <property type="match status" value="1"/>
</dbReference>
<dbReference type="Gene3D" id="1.10.10.10">
    <property type="entry name" value="Winged helix-like DNA-binding domain superfamily/Winged helix DNA-binding domain"/>
    <property type="match status" value="1"/>
</dbReference>
<dbReference type="EMBL" id="JAULSR010000001">
    <property type="protein sequence ID" value="KAK0637408.1"/>
    <property type="molecule type" value="Genomic_DNA"/>
</dbReference>
<keyword evidence="6" id="KW-1185">Reference proteome</keyword>
<keyword evidence="3" id="KW-0949">S-adenosyl-L-methionine</keyword>
<protein>
    <submittedName>
        <fullName evidence="5">S-adenosyl-L-methionine-dependent methyltransferase</fullName>
    </submittedName>
</protein>
<dbReference type="SUPFAM" id="SSF46785">
    <property type="entry name" value="Winged helix' DNA-binding domain"/>
    <property type="match status" value="1"/>
</dbReference>
<proteinExistence type="predicted"/>
<evidence type="ECO:0000313" key="5">
    <source>
        <dbReference type="EMBL" id="KAK0637408.1"/>
    </source>
</evidence>
<dbReference type="Proteomes" id="UP001174934">
    <property type="component" value="Unassembled WGS sequence"/>
</dbReference>
<accession>A0AA39XNR0</accession>
<feature type="domain" description="O-methyltransferase C-terminal" evidence="4">
    <location>
        <begin position="193"/>
        <end position="396"/>
    </location>
</feature>
<evidence type="ECO:0000256" key="3">
    <source>
        <dbReference type="ARBA" id="ARBA00022691"/>
    </source>
</evidence>
<reference evidence="5" key="1">
    <citation type="submission" date="2023-06" db="EMBL/GenBank/DDBJ databases">
        <title>Genome-scale phylogeny and comparative genomics of the fungal order Sordariales.</title>
        <authorList>
            <consortium name="Lawrence Berkeley National Laboratory"/>
            <person name="Hensen N."/>
            <person name="Bonometti L."/>
            <person name="Westerberg I."/>
            <person name="Brannstrom I.O."/>
            <person name="Guillou S."/>
            <person name="Cros-Aarteil S."/>
            <person name="Calhoun S."/>
            <person name="Haridas S."/>
            <person name="Kuo A."/>
            <person name="Mondo S."/>
            <person name="Pangilinan J."/>
            <person name="Riley R."/>
            <person name="LaButti K."/>
            <person name="Andreopoulos B."/>
            <person name="Lipzen A."/>
            <person name="Chen C."/>
            <person name="Yanf M."/>
            <person name="Daum C."/>
            <person name="Ng V."/>
            <person name="Clum A."/>
            <person name="Steindorff A."/>
            <person name="Ohm R."/>
            <person name="Martin F."/>
            <person name="Silar P."/>
            <person name="Natvig D."/>
            <person name="Lalanne C."/>
            <person name="Gautier V."/>
            <person name="Ament-velasquez S.L."/>
            <person name="Kruys A."/>
            <person name="Hutchinson M.I."/>
            <person name="Powell A.J."/>
            <person name="Barry K."/>
            <person name="Miller A.N."/>
            <person name="Grigoriev I.V."/>
            <person name="Debuchy R."/>
            <person name="Gladieux P."/>
            <person name="Thoren M.H."/>
            <person name="Johannesson H."/>
        </authorList>
    </citation>
    <scope>NUCLEOTIDE SEQUENCE</scope>
    <source>
        <strain evidence="5">SMH3391-2</strain>
    </source>
</reference>
<dbReference type="PANTHER" id="PTHR43712:SF5">
    <property type="entry name" value="O-METHYLTRANSFERASE ASQN-RELATED"/>
    <property type="match status" value="1"/>
</dbReference>
<dbReference type="GO" id="GO:0032259">
    <property type="term" value="P:methylation"/>
    <property type="evidence" value="ECO:0007669"/>
    <property type="project" value="UniProtKB-KW"/>
</dbReference>
<sequence>MAAVNHLAQLAADISSNVAVLTEYIEANKLPQPSFDADGPSHPIPDDSGDAAVARAALIEATKALHTLAVGPSETTIYFNLPELYFVGAMGTLCHYKIPQNVPLQGSISYAELASKTGFPENLLPRFVRMAAANYYFAEPQEGFVAHSAFSKPLAIDEKKQAAIWFRHTELIPTVAKLIDMVEQFPDSSEPTETAFHMAFGGTFFGHKETHIDHMIKFGYAMDTFTSGYSDSGEAIAKAFAWEDLPEGSLVLDIGGGTGHIAAAIAEAHPHLKFEVQDYEKLGEESKKLMASRGLSDRVGFRVHSFFEPEPVKGAAVYFFRNIFHDWSDLYCSKFLKHVVDAMGPDSRVVICDIVVPPVNTTSKIAASRVHALDLQMWSSFNAKERSEKDWEQLIASVDSRLTIEKVIGQPKMRRDSLTVLQLKK</sequence>
<dbReference type="SUPFAM" id="SSF53335">
    <property type="entry name" value="S-adenosyl-L-methionine-dependent methyltransferases"/>
    <property type="match status" value="1"/>
</dbReference>
<dbReference type="PROSITE" id="PS51683">
    <property type="entry name" value="SAM_OMT_II"/>
    <property type="match status" value="1"/>
</dbReference>
<dbReference type="PANTHER" id="PTHR43712">
    <property type="entry name" value="PUTATIVE (AFU_ORTHOLOGUE AFUA_4G14580)-RELATED"/>
    <property type="match status" value="1"/>
</dbReference>
<evidence type="ECO:0000313" key="6">
    <source>
        <dbReference type="Proteomes" id="UP001174934"/>
    </source>
</evidence>
<dbReference type="AlphaFoldDB" id="A0AA39XNR0"/>
<dbReference type="InterPro" id="IPR036390">
    <property type="entry name" value="WH_DNA-bd_sf"/>
</dbReference>
<dbReference type="InterPro" id="IPR036388">
    <property type="entry name" value="WH-like_DNA-bd_sf"/>
</dbReference>
<dbReference type="InterPro" id="IPR001077">
    <property type="entry name" value="COMT_C"/>
</dbReference>
<keyword evidence="1 5" id="KW-0489">Methyltransferase</keyword>
<comment type="caution">
    <text evidence="5">The sequence shown here is derived from an EMBL/GenBank/DDBJ whole genome shotgun (WGS) entry which is preliminary data.</text>
</comment>
<dbReference type="InterPro" id="IPR016461">
    <property type="entry name" value="COMT-like"/>
</dbReference>
<dbReference type="Pfam" id="PF00891">
    <property type="entry name" value="Methyltransf_2"/>
    <property type="match status" value="1"/>
</dbReference>
<evidence type="ECO:0000259" key="4">
    <source>
        <dbReference type="Pfam" id="PF00891"/>
    </source>
</evidence>
<keyword evidence="2" id="KW-0808">Transferase</keyword>
<dbReference type="InterPro" id="IPR029063">
    <property type="entry name" value="SAM-dependent_MTases_sf"/>
</dbReference>
<evidence type="ECO:0000256" key="2">
    <source>
        <dbReference type="ARBA" id="ARBA00022679"/>
    </source>
</evidence>
<name>A0AA39XNR0_9PEZI</name>
<gene>
    <name evidence="5" type="ORF">B0T17DRAFT_614004</name>
</gene>
<organism evidence="5 6">
    <name type="scientific">Bombardia bombarda</name>
    <dbReference type="NCBI Taxonomy" id="252184"/>
    <lineage>
        <taxon>Eukaryota</taxon>
        <taxon>Fungi</taxon>
        <taxon>Dikarya</taxon>
        <taxon>Ascomycota</taxon>
        <taxon>Pezizomycotina</taxon>
        <taxon>Sordariomycetes</taxon>
        <taxon>Sordariomycetidae</taxon>
        <taxon>Sordariales</taxon>
        <taxon>Lasiosphaeriaceae</taxon>
        <taxon>Bombardia</taxon>
    </lineage>
</organism>
<dbReference type="GO" id="GO:0008171">
    <property type="term" value="F:O-methyltransferase activity"/>
    <property type="evidence" value="ECO:0007669"/>
    <property type="project" value="InterPro"/>
</dbReference>
<evidence type="ECO:0000256" key="1">
    <source>
        <dbReference type="ARBA" id="ARBA00022603"/>
    </source>
</evidence>